<dbReference type="EMBL" id="QGKX02001347">
    <property type="protein sequence ID" value="KAF3522206.1"/>
    <property type="molecule type" value="Genomic_DNA"/>
</dbReference>
<feature type="region of interest" description="Disordered" evidence="1">
    <location>
        <begin position="65"/>
        <end position="89"/>
    </location>
</feature>
<sequence>MLNLPLHLPVSSKNLFLSACFGALEALPRATRLVTSASSLHPLPSLAAVTSAPEKRNMPFLHPRRLNRAFGGGEGRKSRILGMSKERKQ</sequence>
<dbReference type="Proteomes" id="UP000712600">
    <property type="component" value="Unassembled WGS sequence"/>
</dbReference>
<proteinExistence type="predicted"/>
<evidence type="ECO:0000256" key="1">
    <source>
        <dbReference type="SAM" id="MobiDB-lite"/>
    </source>
</evidence>
<organism evidence="2 3">
    <name type="scientific">Brassica cretica</name>
    <name type="common">Mustard</name>
    <dbReference type="NCBI Taxonomy" id="69181"/>
    <lineage>
        <taxon>Eukaryota</taxon>
        <taxon>Viridiplantae</taxon>
        <taxon>Streptophyta</taxon>
        <taxon>Embryophyta</taxon>
        <taxon>Tracheophyta</taxon>
        <taxon>Spermatophyta</taxon>
        <taxon>Magnoliopsida</taxon>
        <taxon>eudicotyledons</taxon>
        <taxon>Gunneridae</taxon>
        <taxon>Pentapetalae</taxon>
        <taxon>rosids</taxon>
        <taxon>malvids</taxon>
        <taxon>Brassicales</taxon>
        <taxon>Brassicaceae</taxon>
        <taxon>Brassiceae</taxon>
        <taxon>Brassica</taxon>
    </lineage>
</organism>
<accession>A0A8S9PUE9</accession>
<comment type="caution">
    <text evidence="2">The sequence shown here is derived from an EMBL/GenBank/DDBJ whole genome shotgun (WGS) entry which is preliminary data.</text>
</comment>
<dbReference type="AlphaFoldDB" id="A0A8S9PUE9"/>
<gene>
    <name evidence="2" type="ORF">F2Q69_00048846</name>
</gene>
<evidence type="ECO:0000313" key="3">
    <source>
        <dbReference type="Proteomes" id="UP000712600"/>
    </source>
</evidence>
<name>A0A8S9PUE9_BRACR</name>
<reference evidence="2" key="1">
    <citation type="submission" date="2019-12" db="EMBL/GenBank/DDBJ databases">
        <title>Genome sequencing and annotation of Brassica cretica.</title>
        <authorList>
            <person name="Studholme D.J."/>
            <person name="Sarris P."/>
        </authorList>
    </citation>
    <scope>NUCLEOTIDE SEQUENCE</scope>
    <source>
        <strain evidence="2">PFS-109/04</strain>
        <tissue evidence="2">Leaf</tissue>
    </source>
</reference>
<evidence type="ECO:0000313" key="2">
    <source>
        <dbReference type="EMBL" id="KAF3522206.1"/>
    </source>
</evidence>
<protein>
    <submittedName>
        <fullName evidence="2">Uncharacterized protein</fullName>
    </submittedName>
</protein>